<protein>
    <recommendedName>
        <fullName evidence="3">histidine kinase</fullName>
        <ecNumber evidence="3">2.7.13.3</ecNumber>
    </recommendedName>
</protein>
<keyword evidence="9" id="KW-0067">ATP-binding</keyword>
<dbReference type="GO" id="GO:0007234">
    <property type="term" value="P:osmosensory signaling via phosphorelay pathway"/>
    <property type="evidence" value="ECO:0007669"/>
    <property type="project" value="TreeGrafter"/>
</dbReference>
<evidence type="ECO:0000256" key="3">
    <source>
        <dbReference type="ARBA" id="ARBA00012438"/>
    </source>
</evidence>
<dbReference type="FunFam" id="1.10.287.130:FF:000008">
    <property type="entry name" value="Two-component sensor histidine kinase"/>
    <property type="match status" value="1"/>
</dbReference>
<keyword evidence="10" id="KW-0902">Two-component regulatory system</keyword>
<dbReference type="GO" id="GO:0030295">
    <property type="term" value="F:protein kinase activator activity"/>
    <property type="evidence" value="ECO:0007669"/>
    <property type="project" value="TreeGrafter"/>
</dbReference>
<comment type="catalytic activity">
    <reaction evidence="1">
        <text>ATP + protein L-histidine = ADP + protein N-phospho-L-histidine.</text>
        <dbReference type="EC" id="2.7.13.3"/>
    </reaction>
</comment>
<dbReference type="SMART" id="SM00387">
    <property type="entry name" value="HATPase_c"/>
    <property type="match status" value="1"/>
</dbReference>
<evidence type="ECO:0000256" key="4">
    <source>
        <dbReference type="ARBA" id="ARBA00022475"/>
    </source>
</evidence>
<keyword evidence="12" id="KW-0812">Transmembrane</keyword>
<keyword evidence="4" id="KW-1003">Cell membrane</keyword>
<dbReference type="STRING" id="1121022.GCA_000376105_00776"/>
<evidence type="ECO:0000256" key="2">
    <source>
        <dbReference type="ARBA" id="ARBA00004236"/>
    </source>
</evidence>
<sequence>MDNRRSVWHIIPAGSVIGVGVLIAMSFYAPLHPFLIFVALLIVAYTMFKYLVLLGDAEEKIRALKAPEKQVKVQPEGPSFQEVLRAVPDPVMIVSGHEPDDIAARRVIFANAAAQRIFHIADRGGPLVSAIRVPEVLECVDEALFGGISGSVDFEMSGGARDQFWRAFSAPLPMENKHDMAQRLALLVLRDETDSRRMERMRADFLANASHELRTPLASITGFIETLRGPARDDEKARDKFLSIMGAQADRMGRLIADLLSLSRIEMSEHVPPSGETDLPLAVRDVVDSLTVIAQQKNVKLRIEGPKPGLYPIIGDRDQILQVVQNLVDNALKYAPQNSEVSIEICLDVTLPQAVALSDGKAAKLVLLRPDRNVHDYYARITVRDNGPGIKREFLPRLAERFYRVEGQKSGDRLGTGLGLAIVKHIINRHRGGLVVESQGPVSASDDDILERDGKVTALPQIAPQTFTAFSAYFPQSRAFGTAETPRLVVDAAASLKDAG</sequence>
<name>V4PUI4_9CAUL</name>
<dbReference type="InterPro" id="IPR004358">
    <property type="entry name" value="Sig_transdc_His_kin-like_C"/>
</dbReference>
<evidence type="ECO:0000256" key="7">
    <source>
        <dbReference type="ARBA" id="ARBA00022741"/>
    </source>
</evidence>
<dbReference type="RefSeq" id="WP_018080442.1">
    <property type="nucleotide sequence ID" value="NZ_AQWM01000002.1"/>
</dbReference>
<dbReference type="SUPFAM" id="SSF55874">
    <property type="entry name" value="ATPase domain of HSP90 chaperone/DNA topoisomerase II/histidine kinase"/>
    <property type="match status" value="1"/>
</dbReference>
<dbReference type="InterPro" id="IPR003661">
    <property type="entry name" value="HisK_dim/P_dom"/>
</dbReference>
<dbReference type="InterPro" id="IPR036097">
    <property type="entry name" value="HisK_dim/P_sf"/>
</dbReference>
<dbReference type="SUPFAM" id="SSF47384">
    <property type="entry name" value="Homodimeric domain of signal transducing histidine kinase"/>
    <property type="match status" value="1"/>
</dbReference>
<evidence type="ECO:0000256" key="10">
    <source>
        <dbReference type="ARBA" id="ARBA00023012"/>
    </source>
</evidence>
<dbReference type="InterPro" id="IPR000014">
    <property type="entry name" value="PAS"/>
</dbReference>
<dbReference type="InterPro" id="IPR036890">
    <property type="entry name" value="HATPase_C_sf"/>
</dbReference>
<dbReference type="OrthoDB" id="9813151at2"/>
<reference evidence="14 15" key="1">
    <citation type="journal article" date="2014" name="Nature">
        <title>Sequential evolution of bacterial morphology by co-option of a developmental regulator.</title>
        <authorList>
            <person name="Jiang C."/>
            <person name="Brown P.J."/>
            <person name="Ducret A."/>
            <person name="Brun Y.V."/>
        </authorList>
    </citation>
    <scope>NUCLEOTIDE SEQUENCE [LARGE SCALE GENOMIC DNA]</scope>
    <source>
        <strain evidence="14 15">DSM 16100</strain>
    </source>
</reference>
<evidence type="ECO:0000256" key="1">
    <source>
        <dbReference type="ARBA" id="ARBA00000085"/>
    </source>
</evidence>
<keyword evidence="15" id="KW-1185">Reference proteome</keyword>
<dbReference type="InterPro" id="IPR005467">
    <property type="entry name" value="His_kinase_dom"/>
</dbReference>
<keyword evidence="11 12" id="KW-0472">Membrane</keyword>
<dbReference type="PATRIC" id="fig|1121022.4.peg.2981"/>
<evidence type="ECO:0000313" key="15">
    <source>
        <dbReference type="Proteomes" id="UP000017837"/>
    </source>
</evidence>
<feature type="transmembrane region" description="Helical" evidence="12">
    <location>
        <begin position="34"/>
        <end position="55"/>
    </location>
</feature>
<comment type="subcellular location">
    <subcellularLocation>
        <location evidence="2">Cell membrane</location>
    </subcellularLocation>
</comment>
<dbReference type="GO" id="GO:0005886">
    <property type="term" value="C:plasma membrane"/>
    <property type="evidence" value="ECO:0007669"/>
    <property type="project" value="UniProtKB-SubCell"/>
</dbReference>
<dbReference type="GO" id="GO:0000155">
    <property type="term" value="F:phosphorelay sensor kinase activity"/>
    <property type="evidence" value="ECO:0007669"/>
    <property type="project" value="InterPro"/>
</dbReference>
<feature type="transmembrane region" description="Helical" evidence="12">
    <location>
        <begin position="7"/>
        <end position="28"/>
    </location>
</feature>
<dbReference type="Gene3D" id="3.30.565.10">
    <property type="entry name" value="Histidine kinase-like ATPase, C-terminal domain"/>
    <property type="match status" value="1"/>
</dbReference>
<dbReference type="PROSITE" id="PS50109">
    <property type="entry name" value="HIS_KIN"/>
    <property type="match status" value="1"/>
</dbReference>
<evidence type="ECO:0000256" key="8">
    <source>
        <dbReference type="ARBA" id="ARBA00022777"/>
    </source>
</evidence>
<dbReference type="EMBL" id="AWGB01000031">
    <property type="protein sequence ID" value="ESQ89210.1"/>
    <property type="molecule type" value="Genomic_DNA"/>
</dbReference>
<evidence type="ECO:0000256" key="5">
    <source>
        <dbReference type="ARBA" id="ARBA00022553"/>
    </source>
</evidence>
<dbReference type="PANTHER" id="PTHR42878:SF7">
    <property type="entry name" value="SENSOR HISTIDINE KINASE GLRK"/>
    <property type="match status" value="1"/>
</dbReference>
<keyword evidence="8" id="KW-0418">Kinase</keyword>
<dbReference type="Pfam" id="PF13188">
    <property type="entry name" value="PAS_8"/>
    <property type="match status" value="1"/>
</dbReference>
<dbReference type="Proteomes" id="UP000017837">
    <property type="component" value="Unassembled WGS sequence"/>
</dbReference>
<dbReference type="GO" id="GO:0005524">
    <property type="term" value="F:ATP binding"/>
    <property type="evidence" value="ECO:0007669"/>
    <property type="project" value="UniProtKB-KW"/>
</dbReference>
<evidence type="ECO:0000256" key="9">
    <source>
        <dbReference type="ARBA" id="ARBA00022840"/>
    </source>
</evidence>
<evidence type="ECO:0000313" key="14">
    <source>
        <dbReference type="EMBL" id="ESQ89210.1"/>
    </source>
</evidence>
<dbReference type="InterPro" id="IPR050351">
    <property type="entry name" value="BphY/WalK/GraS-like"/>
</dbReference>
<gene>
    <name evidence="14" type="ORF">ABENE_14655</name>
</gene>
<dbReference type="Pfam" id="PF02518">
    <property type="entry name" value="HATPase_c"/>
    <property type="match status" value="1"/>
</dbReference>
<organism evidence="14 15">
    <name type="scientific">Asticcacaulis benevestitus DSM 16100 = ATCC BAA-896</name>
    <dbReference type="NCBI Taxonomy" id="1121022"/>
    <lineage>
        <taxon>Bacteria</taxon>
        <taxon>Pseudomonadati</taxon>
        <taxon>Pseudomonadota</taxon>
        <taxon>Alphaproteobacteria</taxon>
        <taxon>Caulobacterales</taxon>
        <taxon>Caulobacteraceae</taxon>
        <taxon>Asticcacaulis</taxon>
    </lineage>
</organism>
<keyword evidence="5" id="KW-0597">Phosphoprotein</keyword>
<dbReference type="AlphaFoldDB" id="V4PUI4"/>
<keyword evidence="6" id="KW-0808">Transferase</keyword>
<evidence type="ECO:0000256" key="6">
    <source>
        <dbReference type="ARBA" id="ARBA00022679"/>
    </source>
</evidence>
<evidence type="ECO:0000259" key="13">
    <source>
        <dbReference type="PROSITE" id="PS50109"/>
    </source>
</evidence>
<accession>V4PUI4</accession>
<proteinExistence type="predicted"/>
<evidence type="ECO:0000256" key="12">
    <source>
        <dbReference type="SAM" id="Phobius"/>
    </source>
</evidence>
<dbReference type="PRINTS" id="PR00344">
    <property type="entry name" value="BCTRLSENSOR"/>
</dbReference>
<comment type="caution">
    <text evidence="14">The sequence shown here is derived from an EMBL/GenBank/DDBJ whole genome shotgun (WGS) entry which is preliminary data.</text>
</comment>
<dbReference type="SMART" id="SM00388">
    <property type="entry name" value="HisKA"/>
    <property type="match status" value="1"/>
</dbReference>
<evidence type="ECO:0000256" key="11">
    <source>
        <dbReference type="ARBA" id="ARBA00023136"/>
    </source>
</evidence>
<dbReference type="CDD" id="cd00075">
    <property type="entry name" value="HATPase"/>
    <property type="match status" value="1"/>
</dbReference>
<dbReference type="Pfam" id="PF00512">
    <property type="entry name" value="HisKA"/>
    <property type="match status" value="1"/>
</dbReference>
<keyword evidence="12" id="KW-1133">Transmembrane helix</keyword>
<dbReference type="PANTHER" id="PTHR42878">
    <property type="entry name" value="TWO-COMPONENT HISTIDINE KINASE"/>
    <property type="match status" value="1"/>
</dbReference>
<dbReference type="GO" id="GO:0000156">
    <property type="term" value="F:phosphorelay response regulator activity"/>
    <property type="evidence" value="ECO:0007669"/>
    <property type="project" value="TreeGrafter"/>
</dbReference>
<dbReference type="InterPro" id="IPR003594">
    <property type="entry name" value="HATPase_dom"/>
</dbReference>
<dbReference type="Gene3D" id="1.10.287.130">
    <property type="match status" value="1"/>
</dbReference>
<dbReference type="EC" id="2.7.13.3" evidence="3"/>
<feature type="domain" description="Histidine kinase" evidence="13">
    <location>
        <begin position="208"/>
        <end position="439"/>
    </location>
</feature>
<dbReference type="CDD" id="cd00082">
    <property type="entry name" value="HisKA"/>
    <property type="match status" value="1"/>
</dbReference>
<keyword evidence="7" id="KW-0547">Nucleotide-binding</keyword>
<dbReference type="eggNOG" id="COG5002">
    <property type="taxonomic scope" value="Bacteria"/>
</dbReference>